<feature type="domain" description="EF-hand" evidence="15">
    <location>
        <begin position="363"/>
        <end position="398"/>
    </location>
</feature>
<keyword evidence="4 14" id="KW-0812">Transmembrane</keyword>
<feature type="transmembrane region" description="Helical" evidence="14">
    <location>
        <begin position="220"/>
        <end position="240"/>
    </location>
</feature>
<organism evidence="16 17">
    <name type="scientific">Cylindrotheca closterium</name>
    <dbReference type="NCBI Taxonomy" id="2856"/>
    <lineage>
        <taxon>Eukaryota</taxon>
        <taxon>Sar</taxon>
        <taxon>Stramenopiles</taxon>
        <taxon>Ochrophyta</taxon>
        <taxon>Bacillariophyta</taxon>
        <taxon>Bacillariophyceae</taxon>
        <taxon>Bacillariophycidae</taxon>
        <taxon>Bacillariales</taxon>
        <taxon>Bacillariaceae</taxon>
        <taxon>Cylindrotheca</taxon>
    </lineage>
</organism>
<evidence type="ECO:0000256" key="13">
    <source>
        <dbReference type="SAM" id="MobiDB-lite"/>
    </source>
</evidence>
<keyword evidence="9" id="KW-0406">Ion transport</keyword>
<feature type="transmembrane region" description="Helical" evidence="14">
    <location>
        <begin position="118"/>
        <end position="136"/>
    </location>
</feature>
<evidence type="ECO:0000259" key="15">
    <source>
        <dbReference type="PROSITE" id="PS50222"/>
    </source>
</evidence>
<dbReference type="Proteomes" id="UP001295423">
    <property type="component" value="Unassembled WGS sequence"/>
</dbReference>
<keyword evidence="11" id="KW-0407">Ion channel</keyword>
<evidence type="ECO:0000256" key="4">
    <source>
        <dbReference type="ARBA" id="ARBA00022692"/>
    </source>
</evidence>
<keyword evidence="2" id="KW-0813">Transport</keyword>
<evidence type="ECO:0000256" key="8">
    <source>
        <dbReference type="ARBA" id="ARBA00022989"/>
    </source>
</evidence>
<gene>
    <name evidence="16" type="ORF">CYCCA115_LOCUS12015</name>
</gene>
<keyword evidence="10 14" id="KW-0472">Membrane</keyword>
<protein>
    <recommendedName>
        <fullName evidence="15">EF-hand domain-containing protein</fullName>
    </recommendedName>
</protein>
<comment type="caution">
    <text evidence="16">The sequence shown here is derived from an EMBL/GenBank/DDBJ whole genome shotgun (WGS) entry which is preliminary data.</text>
</comment>
<accession>A0AAD2JHG8</accession>
<dbReference type="GO" id="GO:0008076">
    <property type="term" value="C:voltage-gated potassium channel complex"/>
    <property type="evidence" value="ECO:0007669"/>
    <property type="project" value="InterPro"/>
</dbReference>
<evidence type="ECO:0000313" key="16">
    <source>
        <dbReference type="EMBL" id="CAJ1949281.1"/>
    </source>
</evidence>
<comment type="subcellular location">
    <subcellularLocation>
        <location evidence="1">Membrane</location>
        <topology evidence="1">Multi-pass membrane protein</topology>
    </subcellularLocation>
</comment>
<dbReference type="PROSITE" id="PS50222">
    <property type="entry name" value="EF_HAND_2"/>
    <property type="match status" value="1"/>
</dbReference>
<dbReference type="InterPro" id="IPR011992">
    <property type="entry name" value="EF-hand-dom_pair"/>
</dbReference>
<keyword evidence="7" id="KW-0630">Potassium</keyword>
<dbReference type="InterPro" id="IPR005821">
    <property type="entry name" value="Ion_trans_dom"/>
</dbReference>
<sequence length="431" mass="48918">MANETTPLVARPAPGSKNRASGTTGSHARKRRSTMRSKKHKATKTGPPVLGNIFEAKDEPSSRPERRVKSWMYTLLNPKSLQLHAVIFKYFIATIIVADFLFYVVSTEPVYQKELPPLFAWEEAITSYLFLFEYIARLWTITEHHKYRGQITGRLKYLVSYSALIDLFATMPYFVEEFTTYELPQLTYLRTFRLFRILKTNSFMKAGDAVRRVLYYNRQIMTLSVFVGLYMILFTSLLMYQLRPRETESKEFESIPSTMYLATLMLTGQGGPEGDLPWYTKAVVLVTSAFSIGMFAIPVSMLTWGFEAEAERCAKRSRQLAKREASTNNIDDVSTDEYSTDEDYQKIIAGVESSSSSDGDDSAIARVMKAAFDTSDVDGSGSISFEEFMKLSQSRTLEAASLEGRVAVLEDKLDEAIDKIDKLCKHFAVRT</sequence>
<dbReference type="InterPro" id="IPR028325">
    <property type="entry name" value="VG_K_chnl"/>
</dbReference>
<name>A0AAD2JHG8_9STRA</name>
<keyword evidence="17" id="KW-1185">Reference proteome</keyword>
<dbReference type="PROSITE" id="PS00018">
    <property type="entry name" value="EF_HAND_1"/>
    <property type="match status" value="1"/>
</dbReference>
<evidence type="ECO:0000256" key="5">
    <source>
        <dbReference type="ARBA" id="ARBA00022826"/>
    </source>
</evidence>
<dbReference type="EMBL" id="CAKOGP040001758">
    <property type="protein sequence ID" value="CAJ1949281.1"/>
    <property type="molecule type" value="Genomic_DNA"/>
</dbReference>
<evidence type="ECO:0000256" key="12">
    <source>
        <dbReference type="SAM" id="Coils"/>
    </source>
</evidence>
<evidence type="ECO:0000313" key="17">
    <source>
        <dbReference type="Proteomes" id="UP001295423"/>
    </source>
</evidence>
<keyword evidence="5" id="KW-0631">Potassium channel</keyword>
<keyword evidence="3" id="KW-0633">Potassium transport</keyword>
<evidence type="ECO:0000256" key="1">
    <source>
        <dbReference type="ARBA" id="ARBA00004141"/>
    </source>
</evidence>
<evidence type="ECO:0000256" key="6">
    <source>
        <dbReference type="ARBA" id="ARBA00022837"/>
    </source>
</evidence>
<feature type="region of interest" description="Disordered" evidence="13">
    <location>
        <begin position="1"/>
        <end position="61"/>
    </location>
</feature>
<dbReference type="AlphaFoldDB" id="A0AAD2JHG8"/>
<dbReference type="InterPro" id="IPR018247">
    <property type="entry name" value="EF_Hand_1_Ca_BS"/>
</dbReference>
<dbReference type="GO" id="GO:0005509">
    <property type="term" value="F:calcium ion binding"/>
    <property type="evidence" value="ECO:0007669"/>
    <property type="project" value="InterPro"/>
</dbReference>
<keyword evidence="12" id="KW-0175">Coiled coil</keyword>
<dbReference type="GO" id="GO:0005249">
    <property type="term" value="F:voltage-gated potassium channel activity"/>
    <property type="evidence" value="ECO:0007669"/>
    <property type="project" value="InterPro"/>
</dbReference>
<evidence type="ECO:0000256" key="9">
    <source>
        <dbReference type="ARBA" id="ARBA00023065"/>
    </source>
</evidence>
<keyword evidence="8 14" id="KW-1133">Transmembrane helix</keyword>
<feature type="compositionally biased region" description="Basic residues" evidence="13">
    <location>
        <begin position="27"/>
        <end position="43"/>
    </location>
</feature>
<dbReference type="Gene3D" id="1.10.238.10">
    <property type="entry name" value="EF-hand"/>
    <property type="match status" value="1"/>
</dbReference>
<proteinExistence type="predicted"/>
<evidence type="ECO:0000256" key="10">
    <source>
        <dbReference type="ARBA" id="ARBA00023136"/>
    </source>
</evidence>
<dbReference type="GO" id="GO:0001508">
    <property type="term" value="P:action potential"/>
    <property type="evidence" value="ECO:0007669"/>
    <property type="project" value="TreeGrafter"/>
</dbReference>
<keyword evidence="6" id="KW-0106">Calcium</keyword>
<evidence type="ECO:0000256" key="11">
    <source>
        <dbReference type="ARBA" id="ARBA00023303"/>
    </source>
</evidence>
<feature type="transmembrane region" description="Helical" evidence="14">
    <location>
        <begin position="282"/>
        <end position="306"/>
    </location>
</feature>
<feature type="transmembrane region" description="Helical" evidence="14">
    <location>
        <begin position="87"/>
        <end position="106"/>
    </location>
</feature>
<dbReference type="PANTHER" id="PTHR11537:SF254">
    <property type="entry name" value="POTASSIUM VOLTAGE-GATED CHANNEL PROTEIN SHAB"/>
    <property type="match status" value="1"/>
</dbReference>
<dbReference type="InterPro" id="IPR002048">
    <property type="entry name" value="EF_hand_dom"/>
</dbReference>
<evidence type="ECO:0000256" key="7">
    <source>
        <dbReference type="ARBA" id="ARBA00022958"/>
    </source>
</evidence>
<evidence type="ECO:0000256" key="3">
    <source>
        <dbReference type="ARBA" id="ARBA00022538"/>
    </source>
</evidence>
<evidence type="ECO:0000256" key="2">
    <source>
        <dbReference type="ARBA" id="ARBA00022448"/>
    </source>
</evidence>
<dbReference type="Gene3D" id="1.10.287.70">
    <property type="match status" value="1"/>
</dbReference>
<evidence type="ECO:0000256" key="14">
    <source>
        <dbReference type="SAM" id="Phobius"/>
    </source>
</evidence>
<dbReference type="SUPFAM" id="SSF81324">
    <property type="entry name" value="Voltage-gated potassium channels"/>
    <property type="match status" value="1"/>
</dbReference>
<dbReference type="SUPFAM" id="SSF47473">
    <property type="entry name" value="EF-hand"/>
    <property type="match status" value="1"/>
</dbReference>
<reference evidence="16" key="1">
    <citation type="submission" date="2023-08" db="EMBL/GenBank/DDBJ databases">
        <authorList>
            <person name="Audoor S."/>
            <person name="Bilcke G."/>
        </authorList>
    </citation>
    <scope>NUCLEOTIDE SEQUENCE</scope>
</reference>
<dbReference type="SMART" id="SM00054">
    <property type="entry name" value="EFh"/>
    <property type="match status" value="1"/>
</dbReference>
<feature type="coiled-coil region" evidence="12">
    <location>
        <begin position="399"/>
        <end position="426"/>
    </location>
</feature>
<dbReference type="PANTHER" id="PTHR11537">
    <property type="entry name" value="VOLTAGE-GATED POTASSIUM CHANNEL"/>
    <property type="match status" value="1"/>
</dbReference>
<dbReference type="Pfam" id="PF00520">
    <property type="entry name" value="Ion_trans"/>
    <property type="match status" value="1"/>
</dbReference>